<keyword evidence="3" id="KW-1185">Reference proteome</keyword>
<feature type="non-terminal residue" evidence="2">
    <location>
        <position position="99"/>
    </location>
</feature>
<name>A0A3P7PLJ1_DIBLA</name>
<dbReference type="EMBL" id="UYRU01125247">
    <property type="protein sequence ID" value="VDN49828.1"/>
    <property type="molecule type" value="Genomic_DNA"/>
</dbReference>
<gene>
    <name evidence="2" type="ORF">DILT_LOCUS19903</name>
</gene>
<dbReference type="PANTHER" id="PTHR47020:SF1">
    <property type="entry name" value="HILLARIN"/>
    <property type="match status" value="1"/>
</dbReference>
<organism evidence="2 3">
    <name type="scientific">Dibothriocephalus latus</name>
    <name type="common">Fish tapeworm</name>
    <name type="synonym">Diphyllobothrium latum</name>
    <dbReference type="NCBI Taxonomy" id="60516"/>
    <lineage>
        <taxon>Eukaryota</taxon>
        <taxon>Metazoa</taxon>
        <taxon>Spiralia</taxon>
        <taxon>Lophotrochozoa</taxon>
        <taxon>Platyhelminthes</taxon>
        <taxon>Cestoda</taxon>
        <taxon>Eucestoda</taxon>
        <taxon>Diphyllobothriidea</taxon>
        <taxon>Diphyllobothriidae</taxon>
        <taxon>Dibothriocephalus</taxon>
    </lineage>
</organism>
<feature type="domain" description="KY-like immunoglobulin-like" evidence="1">
    <location>
        <begin position="6"/>
        <end position="57"/>
    </location>
</feature>
<protein>
    <recommendedName>
        <fullName evidence="1">KY-like immunoglobulin-like domain-containing protein</fullName>
    </recommendedName>
</protein>
<dbReference type="OrthoDB" id="6129702at2759"/>
<evidence type="ECO:0000313" key="2">
    <source>
        <dbReference type="EMBL" id="VDN49828.1"/>
    </source>
</evidence>
<dbReference type="InterPro" id="IPR056564">
    <property type="entry name" value="Ig-like_KY"/>
</dbReference>
<reference evidence="2 3" key="1">
    <citation type="submission" date="2018-11" db="EMBL/GenBank/DDBJ databases">
        <authorList>
            <consortium name="Pathogen Informatics"/>
        </authorList>
    </citation>
    <scope>NUCLEOTIDE SEQUENCE [LARGE SCALE GENOMIC DNA]</scope>
</reference>
<sequence length="99" mass="11528">MYDVKLQQTRRKKVFFLVRFPRTGFFKLELYALPANDRSDYLPNVCNYLIEASKCNQLHGQVMPFPKQFDHWCRGCYLKTPTEGILGLGENGRLSSKPP</sequence>
<dbReference type="AlphaFoldDB" id="A0A3P7PLJ1"/>
<evidence type="ECO:0000313" key="3">
    <source>
        <dbReference type="Proteomes" id="UP000281553"/>
    </source>
</evidence>
<dbReference type="InterPro" id="IPR053041">
    <property type="entry name" value="Transglut-like_Superfamily_Mod"/>
</dbReference>
<evidence type="ECO:0000259" key="1">
    <source>
        <dbReference type="Pfam" id="PF23265"/>
    </source>
</evidence>
<accession>A0A3P7PLJ1</accession>
<dbReference type="Proteomes" id="UP000281553">
    <property type="component" value="Unassembled WGS sequence"/>
</dbReference>
<dbReference type="PANTHER" id="PTHR47020">
    <property type="entry name" value="HILLARIN"/>
    <property type="match status" value="1"/>
</dbReference>
<dbReference type="Pfam" id="PF23265">
    <property type="entry name" value="Ig-like_KY"/>
    <property type="match status" value="1"/>
</dbReference>
<proteinExistence type="predicted"/>